<dbReference type="OrthoDB" id="47732at2759"/>
<keyword evidence="11" id="KW-1185">Reference proteome</keyword>
<dbReference type="AlphaFoldDB" id="A0A139AQ80"/>
<evidence type="ECO:0000256" key="5">
    <source>
        <dbReference type="ARBA" id="ARBA00022552"/>
    </source>
</evidence>
<evidence type="ECO:0000313" key="10">
    <source>
        <dbReference type="EMBL" id="KXS18882.1"/>
    </source>
</evidence>
<evidence type="ECO:0000256" key="4">
    <source>
        <dbReference type="ARBA" id="ARBA00019827"/>
    </source>
</evidence>
<dbReference type="GO" id="GO:0000462">
    <property type="term" value="P:maturation of SSU-rRNA from tricistronic rRNA transcript (SSU-rRNA, 5.8S rRNA, LSU-rRNA)"/>
    <property type="evidence" value="ECO:0007669"/>
    <property type="project" value="TreeGrafter"/>
</dbReference>
<evidence type="ECO:0000256" key="2">
    <source>
        <dbReference type="ARBA" id="ARBA00006916"/>
    </source>
</evidence>
<dbReference type="STRING" id="1344416.A0A139AQ80"/>
<feature type="region of interest" description="Disordered" evidence="9">
    <location>
        <begin position="233"/>
        <end position="255"/>
    </location>
</feature>
<keyword evidence="6 8" id="KW-0175">Coiled coil</keyword>
<keyword evidence="7" id="KW-0539">Nucleus</keyword>
<accession>A0A139AQ80</accession>
<feature type="region of interest" description="Disordered" evidence="9">
    <location>
        <begin position="180"/>
        <end position="220"/>
    </location>
</feature>
<feature type="compositionally biased region" description="Basic and acidic residues" evidence="9">
    <location>
        <begin position="527"/>
        <end position="545"/>
    </location>
</feature>
<evidence type="ECO:0000256" key="6">
    <source>
        <dbReference type="ARBA" id="ARBA00023054"/>
    </source>
</evidence>
<dbReference type="PANTHER" id="PTHR33911:SF1">
    <property type="entry name" value="RRNA-PROCESSING PROTEIN EFG1"/>
    <property type="match status" value="1"/>
</dbReference>
<dbReference type="InterPro" id="IPR050786">
    <property type="entry name" value="EFG1_rRNA-proc"/>
</dbReference>
<feature type="coiled-coil region" evidence="8">
    <location>
        <begin position="72"/>
        <end position="104"/>
    </location>
</feature>
<name>A0A139AQ80_GONPJ</name>
<feature type="compositionally biased region" description="Basic and acidic residues" evidence="9">
    <location>
        <begin position="342"/>
        <end position="358"/>
    </location>
</feature>
<feature type="region of interest" description="Disordered" evidence="9">
    <location>
        <begin position="285"/>
        <end position="617"/>
    </location>
</feature>
<dbReference type="PANTHER" id="PTHR33911">
    <property type="entry name" value="RRNA-PROCESSING PROTEIN EFG1"/>
    <property type="match status" value="1"/>
</dbReference>
<organism evidence="10 11">
    <name type="scientific">Gonapodya prolifera (strain JEL478)</name>
    <name type="common">Monoblepharis prolifera</name>
    <dbReference type="NCBI Taxonomy" id="1344416"/>
    <lineage>
        <taxon>Eukaryota</taxon>
        <taxon>Fungi</taxon>
        <taxon>Fungi incertae sedis</taxon>
        <taxon>Chytridiomycota</taxon>
        <taxon>Chytridiomycota incertae sedis</taxon>
        <taxon>Monoblepharidomycetes</taxon>
        <taxon>Monoblepharidales</taxon>
        <taxon>Gonapodyaceae</taxon>
        <taxon>Gonapodya</taxon>
    </lineage>
</organism>
<evidence type="ECO:0000256" key="1">
    <source>
        <dbReference type="ARBA" id="ARBA00004604"/>
    </source>
</evidence>
<dbReference type="OMA" id="PEVEPNS"/>
<evidence type="ECO:0000313" key="11">
    <source>
        <dbReference type="Proteomes" id="UP000070544"/>
    </source>
</evidence>
<reference evidence="10 11" key="1">
    <citation type="journal article" date="2015" name="Genome Biol. Evol.">
        <title>Phylogenomic analyses indicate that early fungi evolved digesting cell walls of algal ancestors of land plants.</title>
        <authorList>
            <person name="Chang Y."/>
            <person name="Wang S."/>
            <person name="Sekimoto S."/>
            <person name="Aerts A.L."/>
            <person name="Choi C."/>
            <person name="Clum A."/>
            <person name="LaButti K.M."/>
            <person name="Lindquist E.A."/>
            <person name="Yee Ngan C."/>
            <person name="Ohm R.A."/>
            <person name="Salamov A.A."/>
            <person name="Grigoriev I.V."/>
            <person name="Spatafora J.W."/>
            <person name="Berbee M.L."/>
        </authorList>
    </citation>
    <scope>NUCLEOTIDE SEQUENCE [LARGE SCALE GENOMIC DNA]</scope>
    <source>
        <strain evidence="10 11">JEL478</strain>
    </source>
</reference>
<comment type="subcellular location">
    <subcellularLocation>
        <location evidence="1">Nucleus</location>
        <location evidence="1">Nucleolus</location>
    </subcellularLocation>
</comment>
<evidence type="ECO:0000256" key="7">
    <source>
        <dbReference type="ARBA" id="ARBA00023242"/>
    </source>
</evidence>
<dbReference type="GO" id="GO:0030688">
    <property type="term" value="C:preribosome, small subunit precursor"/>
    <property type="evidence" value="ECO:0007669"/>
    <property type="project" value="TreeGrafter"/>
</dbReference>
<evidence type="ECO:0000256" key="8">
    <source>
        <dbReference type="SAM" id="Coils"/>
    </source>
</evidence>
<sequence>MENDAQQSSSQDAKAARIAKYKKKFIRDAKKGRLNKKTDAAGAVVLSTTDLRKKIRDAQRTRAKPDLPPHISQDLDRRIKHLELQLARAERARVEEERAKKFKEKYKMVRFVERQKQTRLVHRFERQLAQLTSADAYSAAQTAELEDARQKLEDARVGLLYCMFYPDTLKYVSLFTPLPSPGTSGQASGDSDSDSDSLQSPETTAGAAAPPRTRNPTRDSAFLMRTVKESVRSLLPLSQRPARSTDTPATKTVAAKGQVVFPNGWRVDRTFADRVAREVRRRIQEAGGGDGAAEGGKVQRERAVKTAGARKVKDGKAGAKGASEGETANADHTPPSTITSQVEKKTQHDKKSQPDKKPQLPKKPNPAAKPTSTQDSEPSASLPRHSPVPPSTKPLSRTSKPTAPPPPARQASPPTEPSRTVFDEDDFFARSRAGSDSEGSFDETAAAVVLPPPRTARGGKFETDGGRKRKRGPAGADDEGEDDVEARGGSRGWAKAPRGARGGRGGHGGDGGQRGRGAGRGAVGAVRDVEAHRPKEGAGHIKFDASDDEEQGGTRTGERRSNNSAKGGSSVAEPSAGPSETPAEDEPGRLVRALGGVGFIPKEAKRGRGKARGRVSR</sequence>
<proteinExistence type="inferred from homology"/>
<dbReference type="GO" id="GO:0005730">
    <property type="term" value="C:nucleolus"/>
    <property type="evidence" value="ECO:0007669"/>
    <property type="project" value="UniProtKB-SubCell"/>
</dbReference>
<feature type="compositionally biased region" description="Polar residues" evidence="9">
    <location>
        <begin position="241"/>
        <end position="250"/>
    </location>
</feature>
<dbReference type="EMBL" id="KQ965740">
    <property type="protein sequence ID" value="KXS18882.1"/>
    <property type="molecule type" value="Genomic_DNA"/>
</dbReference>
<evidence type="ECO:0000256" key="9">
    <source>
        <dbReference type="SAM" id="MobiDB-lite"/>
    </source>
</evidence>
<dbReference type="InterPro" id="IPR019310">
    <property type="entry name" value="Efg1"/>
</dbReference>
<evidence type="ECO:0000256" key="3">
    <source>
        <dbReference type="ARBA" id="ARBA00018689"/>
    </source>
</evidence>
<feature type="compositionally biased region" description="Gly residues" evidence="9">
    <location>
        <begin position="500"/>
        <end position="522"/>
    </location>
</feature>
<feature type="compositionally biased region" description="Basic residues" evidence="9">
    <location>
        <begin position="605"/>
        <end position="617"/>
    </location>
</feature>
<gene>
    <name evidence="10" type="ORF">M427DRAFT_29342</name>
</gene>
<feature type="compositionally biased region" description="Low complexity" evidence="9">
    <location>
        <begin position="184"/>
        <end position="214"/>
    </location>
</feature>
<protein>
    <recommendedName>
        <fullName evidence="3">rRNA-processing protein EFG1</fullName>
    </recommendedName>
    <alternativeName>
        <fullName evidence="4">rRNA-processing protein efg1</fullName>
    </alternativeName>
</protein>
<dbReference type="Proteomes" id="UP000070544">
    <property type="component" value="Unassembled WGS sequence"/>
</dbReference>
<comment type="similarity">
    <text evidence="2">Belongs to the EFG1 family.</text>
</comment>
<keyword evidence="5" id="KW-0698">rRNA processing</keyword>
<dbReference type="Pfam" id="PF10153">
    <property type="entry name" value="Efg1"/>
    <property type="match status" value="1"/>
</dbReference>